<dbReference type="InterPro" id="IPR025328">
    <property type="entry name" value="DUF4234"/>
</dbReference>
<reference evidence="4" key="2">
    <citation type="submission" date="2017-05" db="EMBL/GenBank/DDBJ databases">
        <authorList>
            <person name="Munson-Mcgee J.H."/>
        </authorList>
    </citation>
    <scope>NUCLEOTIDE SEQUENCE</scope>
    <source>
        <strain evidence="4">SCGC AB-777_F03</strain>
    </source>
</reference>
<proteinExistence type="predicted"/>
<reference evidence="5" key="3">
    <citation type="submission" date="2017-05" db="EMBL/GenBank/DDBJ databases">
        <authorList>
            <person name="Song R."/>
            <person name="Chenine A.L."/>
            <person name="Ruprecht R.M."/>
        </authorList>
    </citation>
    <scope>NUCLEOTIDE SEQUENCE</scope>
    <source>
        <strain evidence="5">SCGC AB-777_F03</strain>
    </source>
</reference>
<feature type="domain" description="DUF4234" evidence="3">
    <location>
        <begin position="6"/>
        <end position="61"/>
    </location>
</feature>
<dbReference type="Pfam" id="PF14018">
    <property type="entry name" value="DUF4234"/>
    <property type="match status" value="1"/>
</dbReference>
<evidence type="ECO:0000259" key="3">
    <source>
        <dbReference type="Pfam" id="PF14018"/>
    </source>
</evidence>
<evidence type="ECO:0000313" key="5">
    <source>
        <dbReference type="EMBL" id="PVU68609.1"/>
    </source>
</evidence>
<keyword evidence="2" id="KW-0472">Membrane</keyword>
<sequence>MALKERNILLVYILGFVTLGIYFLYWMYKTKNELNELGANIPSFILYFIPIVNIYWLYRYTEGWAYVTKKDNAVIYFILFLLVGIIMPYLVQRDLNEIARNYGRQQMMRQGMPQQQYPGYPNYQGGQGGQFRM</sequence>
<organism evidence="5">
    <name type="scientific">Nanobsidianus stetteri</name>
    <dbReference type="NCBI Taxonomy" id="1294122"/>
    <lineage>
        <taxon>Archaea</taxon>
        <taxon>Nanobdellota</taxon>
        <taxon>Candidatus Nanoarchaeia</taxon>
        <taxon>Nanoarchaeales</taxon>
        <taxon>Nanopusillaceae</taxon>
        <taxon>Candidatus Nanobsidianus</taxon>
    </lineage>
</organism>
<gene>
    <name evidence="4" type="ORF">DDW03_002370</name>
    <name evidence="5" type="ORF">DDW03_01690</name>
</gene>
<dbReference type="EMBL" id="QEFP02000016">
    <property type="protein sequence ID" value="MCC5447238.1"/>
    <property type="molecule type" value="Genomic_DNA"/>
</dbReference>
<dbReference type="RefSeq" id="WP_228615462.1">
    <property type="nucleotide sequence ID" value="NZ_QEFP02000016.1"/>
</dbReference>
<dbReference type="Proteomes" id="UP000245509">
    <property type="component" value="Unassembled WGS sequence"/>
</dbReference>
<feature type="transmembrane region" description="Helical" evidence="2">
    <location>
        <begin position="37"/>
        <end position="58"/>
    </location>
</feature>
<feature type="compositionally biased region" description="Low complexity" evidence="1">
    <location>
        <begin position="113"/>
        <end position="124"/>
    </location>
</feature>
<evidence type="ECO:0000256" key="2">
    <source>
        <dbReference type="SAM" id="Phobius"/>
    </source>
</evidence>
<keyword evidence="2" id="KW-1133">Transmembrane helix</keyword>
<feature type="transmembrane region" description="Helical" evidence="2">
    <location>
        <begin position="6"/>
        <end position="25"/>
    </location>
</feature>
<evidence type="ECO:0000256" key="1">
    <source>
        <dbReference type="SAM" id="MobiDB-lite"/>
    </source>
</evidence>
<feature type="transmembrane region" description="Helical" evidence="2">
    <location>
        <begin position="73"/>
        <end position="91"/>
    </location>
</feature>
<evidence type="ECO:0000313" key="4">
    <source>
        <dbReference type="EMBL" id="MCC5447238.1"/>
    </source>
</evidence>
<dbReference type="EMBL" id="QEFP01000006">
    <property type="protein sequence ID" value="PVU68609.1"/>
    <property type="molecule type" value="Genomic_DNA"/>
</dbReference>
<reference evidence="5" key="1">
    <citation type="journal article" date="2015" name="Appl. Environ. Microbiol.">
        <title>Nanoarchaeota, Their Sulfolobales Host, and Nanoarchaeota Virus Distribution across Yellowstone National Park Hot Springs.</title>
        <authorList>
            <person name="Munson-McGee J.H."/>
            <person name="Field E.K."/>
            <person name="Bateson M."/>
            <person name="Rooney C."/>
            <person name="Stepanauskas R."/>
            <person name="Young M.J."/>
        </authorList>
    </citation>
    <scope>NUCLEOTIDE SEQUENCE [LARGE SCALE GENOMIC DNA]</scope>
    <source>
        <strain evidence="5">SCGC AB-777_F03</strain>
    </source>
</reference>
<feature type="region of interest" description="Disordered" evidence="1">
    <location>
        <begin position="113"/>
        <end position="133"/>
    </location>
</feature>
<keyword evidence="2" id="KW-0812">Transmembrane</keyword>
<protein>
    <submittedName>
        <fullName evidence="4">DUF4234 domain-containing protein</fullName>
    </submittedName>
</protein>
<reference evidence="4" key="4">
    <citation type="submission" date="2021-11" db="EMBL/GenBank/DDBJ databases">
        <authorList>
            <person name="Munson-Mcgee J."/>
            <person name="Field E."/>
            <person name="Bateson M."/>
            <person name="Rooney C."/>
            <person name="Stepanauskas R."/>
            <person name="Young M."/>
        </authorList>
    </citation>
    <scope>NUCLEOTIDE SEQUENCE</scope>
    <source>
        <strain evidence="4">SCGC AB-777_F03</strain>
    </source>
</reference>
<name>A0A2T9WLA3_NANST</name>
<dbReference type="AlphaFoldDB" id="A0A2T9WLA3"/>
<accession>A0A2T9WLA3</accession>
<comment type="caution">
    <text evidence="5">The sequence shown here is derived from an EMBL/GenBank/DDBJ whole genome shotgun (WGS) entry which is preliminary data.</text>
</comment>